<dbReference type="InterPro" id="IPR002903">
    <property type="entry name" value="RsmH"/>
</dbReference>
<keyword evidence="5 6" id="KW-0949">S-adenosyl-L-methionine</keyword>
<dbReference type="PANTHER" id="PTHR11265">
    <property type="entry name" value="S-ADENOSYL-METHYLTRANSFERASE MRAW"/>
    <property type="match status" value="1"/>
</dbReference>
<keyword evidence="3 6" id="KW-0489">Methyltransferase</keyword>
<organism evidence="7 8">
    <name type="scientific">Candidatus Pelagibacter giovannonii</name>
    <dbReference type="NCBI Taxonomy" id="2563896"/>
    <lineage>
        <taxon>Bacteria</taxon>
        <taxon>Pseudomonadati</taxon>
        <taxon>Pseudomonadota</taxon>
        <taxon>Alphaproteobacteria</taxon>
        <taxon>Candidatus Pelagibacterales</taxon>
        <taxon>Candidatus Pelagibacteraceae</taxon>
        <taxon>Candidatus Pelagibacter</taxon>
    </lineage>
</organism>
<comment type="catalytic activity">
    <reaction evidence="6">
        <text>cytidine(1402) in 16S rRNA + S-adenosyl-L-methionine = N(4)-methylcytidine(1402) in 16S rRNA + S-adenosyl-L-homocysteine + H(+)</text>
        <dbReference type="Rhea" id="RHEA:42928"/>
        <dbReference type="Rhea" id="RHEA-COMP:10286"/>
        <dbReference type="Rhea" id="RHEA-COMP:10287"/>
        <dbReference type="ChEBI" id="CHEBI:15378"/>
        <dbReference type="ChEBI" id="CHEBI:57856"/>
        <dbReference type="ChEBI" id="CHEBI:59789"/>
        <dbReference type="ChEBI" id="CHEBI:74506"/>
        <dbReference type="ChEBI" id="CHEBI:82748"/>
        <dbReference type="EC" id="2.1.1.199"/>
    </reaction>
</comment>
<dbReference type="KEGG" id="peg:E5R92_06190"/>
<dbReference type="InterPro" id="IPR029063">
    <property type="entry name" value="SAM-dependent_MTases_sf"/>
</dbReference>
<feature type="binding site" evidence="6">
    <location>
        <begin position="40"/>
        <end position="42"/>
    </location>
    <ligand>
        <name>S-adenosyl-L-methionine</name>
        <dbReference type="ChEBI" id="CHEBI:59789"/>
    </ligand>
</feature>
<dbReference type="SUPFAM" id="SSF81799">
    <property type="entry name" value="Putative methyltransferase TM0872, insert domain"/>
    <property type="match status" value="1"/>
</dbReference>
<evidence type="ECO:0000256" key="4">
    <source>
        <dbReference type="ARBA" id="ARBA00022679"/>
    </source>
</evidence>
<keyword evidence="8" id="KW-1185">Reference proteome</keyword>
<dbReference type="InterPro" id="IPR023397">
    <property type="entry name" value="SAM-dep_MeTrfase_MraW_recog"/>
</dbReference>
<dbReference type="Proteomes" id="UP000501094">
    <property type="component" value="Chromosome"/>
</dbReference>
<dbReference type="EC" id="2.1.1.199" evidence="6"/>
<keyword evidence="2 6" id="KW-0698">rRNA processing</keyword>
<dbReference type="HAMAP" id="MF_01007">
    <property type="entry name" value="16SrRNA_methyltr_H"/>
    <property type="match status" value="1"/>
</dbReference>
<comment type="function">
    <text evidence="6">Specifically methylates the N4 position of cytidine in position 1402 (C1402) of 16S rRNA.</text>
</comment>
<sequence length="336" mass="38842">MIATIIPDVRNHYPVLLSEIISIITPQYGGTFIDCTFGQGGYTKKILNFPATKVIALDRDSESYKKAQELQNSFEDRLLFKNIKFSQLNNLKLKDENIKAVIFDLGYSLNQIKDPKKGLSFDTVGELNMKMGMNDFSAKEAINQLDEKELTKIFKYFGDELDSKRIAHNIVEDRSKREITTEELVRIIESSKRKRNYKTHSATKVFQALRIFVNKEISELIYGLINAAKVVKKDGVIAVVTFHSLEDKIVKYFFKSLSENKSVSRHMPKTEEKLNLFKSVIKKPIIPSDKEIRENPPSRSAKLRYVIKKEDFFDFETDILNKFKHLIDIENLSKKL</sequence>
<dbReference type="Gene3D" id="1.10.150.170">
    <property type="entry name" value="Putative methyltransferase TM0872, insert domain"/>
    <property type="match status" value="1"/>
</dbReference>
<dbReference type="RefSeq" id="WP_168607227.1">
    <property type="nucleotide sequence ID" value="NZ_CP038852.1"/>
</dbReference>
<gene>
    <name evidence="6 7" type="primary">rsmH</name>
    <name evidence="7" type="ORF">E5R92_06190</name>
</gene>
<dbReference type="Gene3D" id="3.40.50.150">
    <property type="entry name" value="Vaccinia Virus protein VP39"/>
    <property type="match status" value="1"/>
</dbReference>
<evidence type="ECO:0000256" key="1">
    <source>
        <dbReference type="ARBA" id="ARBA00010396"/>
    </source>
</evidence>
<feature type="binding site" evidence="6">
    <location>
        <position position="111"/>
    </location>
    <ligand>
        <name>S-adenosyl-L-methionine</name>
        <dbReference type="ChEBI" id="CHEBI:59789"/>
    </ligand>
</feature>
<dbReference type="Pfam" id="PF01795">
    <property type="entry name" value="Methyltransf_5"/>
    <property type="match status" value="1"/>
</dbReference>
<name>A0A6H1Q5J9_9PROT</name>
<evidence type="ECO:0000256" key="6">
    <source>
        <dbReference type="HAMAP-Rule" id="MF_01007"/>
    </source>
</evidence>
<evidence type="ECO:0000313" key="7">
    <source>
        <dbReference type="EMBL" id="QIZ21369.1"/>
    </source>
</evidence>
<dbReference type="SUPFAM" id="SSF53335">
    <property type="entry name" value="S-adenosyl-L-methionine-dependent methyltransferases"/>
    <property type="match status" value="1"/>
</dbReference>
<keyword evidence="4 6" id="KW-0808">Transferase</keyword>
<evidence type="ECO:0000256" key="3">
    <source>
        <dbReference type="ARBA" id="ARBA00022603"/>
    </source>
</evidence>
<dbReference type="EMBL" id="CP038852">
    <property type="protein sequence ID" value="QIZ21369.1"/>
    <property type="molecule type" value="Genomic_DNA"/>
</dbReference>
<dbReference type="GO" id="GO:0071424">
    <property type="term" value="F:rRNA (cytosine-N4-)-methyltransferase activity"/>
    <property type="evidence" value="ECO:0007669"/>
    <property type="project" value="UniProtKB-UniRule"/>
</dbReference>
<feature type="binding site" evidence="6">
    <location>
        <position position="58"/>
    </location>
    <ligand>
        <name>S-adenosyl-L-methionine</name>
        <dbReference type="ChEBI" id="CHEBI:59789"/>
    </ligand>
</feature>
<dbReference type="NCBIfam" id="TIGR00006">
    <property type="entry name" value="16S rRNA (cytosine(1402)-N(4))-methyltransferase RsmH"/>
    <property type="match status" value="1"/>
</dbReference>
<evidence type="ECO:0000256" key="5">
    <source>
        <dbReference type="ARBA" id="ARBA00022691"/>
    </source>
</evidence>
<evidence type="ECO:0000313" key="8">
    <source>
        <dbReference type="Proteomes" id="UP000501094"/>
    </source>
</evidence>
<dbReference type="GO" id="GO:0005737">
    <property type="term" value="C:cytoplasm"/>
    <property type="evidence" value="ECO:0007669"/>
    <property type="project" value="UniProtKB-SubCell"/>
</dbReference>
<reference evidence="7 8" key="1">
    <citation type="journal article" date="2020" name="Nat. Microbiol.">
        <title>Lysogenic host-virus interactions in SAR11 marine bacteria.</title>
        <authorList>
            <person name="Morris R.M."/>
            <person name="Cain K.R."/>
            <person name="Hvorecny K.L."/>
            <person name="Kollman J.M."/>
        </authorList>
    </citation>
    <scope>NUCLEOTIDE SEQUENCE [LARGE SCALE GENOMIC DNA]</scope>
    <source>
        <strain evidence="7 8">NP1</strain>
    </source>
</reference>
<accession>A0A6H1Q5J9</accession>
<keyword evidence="6" id="KW-0963">Cytoplasm</keyword>
<dbReference type="AlphaFoldDB" id="A0A6H1Q5J9"/>
<feature type="binding site" evidence="6">
    <location>
        <position position="104"/>
    </location>
    <ligand>
        <name>S-adenosyl-L-methionine</name>
        <dbReference type="ChEBI" id="CHEBI:59789"/>
    </ligand>
</feature>
<dbReference type="PIRSF" id="PIRSF004486">
    <property type="entry name" value="MraW"/>
    <property type="match status" value="1"/>
</dbReference>
<evidence type="ECO:0000256" key="2">
    <source>
        <dbReference type="ARBA" id="ARBA00022552"/>
    </source>
</evidence>
<comment type="subcellular location">
    <subcellularLocation>
        <location evidence="6">Cytoplasm</location>
    </subcellularLocation>
</comment>
<comment type="similarity">
    <text evidence="1 6">Belongs to the methyltransferase superfamily. RsmH family.</text>
</comment>
<protein>
    <recommendedName>
        <fullName evidence="6">Ribosomal RNA small subunit methyltransferase H</fullName>
        <ecNumber evidence="6">2.1.1.199</ecNumber>
    </recommendedName>
    <alternativeName>
        <fullName evidence="6">16S rRNA m(4)C1402 methyltransferase</fullName>
    </alternativeName>
    <alternativeName>
        <fullName evidence="6">rRNA (cytosine-N(4)-)-methyltransferase RsmH</fullName>
    </alternativeName>
</protein>
<dbReference type="PANTHER" id="PTHR11265:SF0">
    <property type="entry name" value="12S RRNA N4-METHYLCYTIDINE METHYLTRANSFERASE"/>
    <property type="match status" value="1"/>
</dbReference>
<feature type="binding site" evidence="6">
    <location>
        <position position="85"/>
    </location>
    <ligand>
        <name>S-adenosyl-L-methionine</name>
        <dbReference type="ChEBI" id="CHEBI:59789"/>
    </ligand>
</feature>
<dbReference type="GO" id="GO:0070475">
    <property type="term" value="P:rRNA base methylation"/>
    <property type="evidence" value="ECO:0007669"/>
    <property type="project" value="UniProtKB-UniRule"/>
</dbReference>
<proteinExistence type="inferred from homology"/>